<reference evidence="1" key="1">
    <citation type="submission" date="2022-04" db="EMBL/GenBank/DDBJ databases">
        <title>Chromosome-scale genome assembly of Holotrichia oblita Faldermann.</title>
        <authorList>
            <person name="Rongchong L."/>
        </authorList>
    </citation>
    <scope>NUCLEOTIDE SEQUENCE</scope>
    <source>
        <strain evidence="1">81SQS9</strain>
    </source>
</reference>
<keyword evidence="2" id="KW-1185">Reference proteome</keyword>
<accession>A0ACB9T2Y3</accession>
<evidence type="ECO:0000313" key="2">
    <source>
        <dbReference type="Proteomes" id="UP001056778"/>
    </source>
</evidence>
<keyword evidence="1" id="KW-0418">Kinase</keyword>
<evidence type="ECO:0000313" key="1">
    <source>
        <dbReference type="EMBL" id="KAI4461180.1"/>
    </source>
</evidence>
<keyword evidence="1" id="KW-0675">Receptor</keyword>
<protein>
    <submittedName>
        <fullName evidence="1">G protein-coupled receptor kinase interacting arfgap</fullName>
    </submittedName>
</protein>
<organism evidence="1 2">
    <name type="scientific">Holotrichia oblita</name>
    <name type="common">Chafer beetle</name>
    <dbReference type="NCBI Taxonomy" id="644536"/>
    <lineage>
        <taxon>Eukaryota</taxon>
        <taxon>Metazoa</taxon>
        <taxon>Ecdysozoa</taxon>
        <taxon>Arthropoda</taxon>
        <taxon>Hexapoda</taxon>
        <taxon>Insecta</taxon>
        <taxon>Pterygota</taxon>
        <taxon>Neoptera</taxon>
        <taxon>Endopterygota</taxon>
        <taxon>Coleoptera</taxon>
        <taxon>Polyphaga</taxon>
        <taxon>Scarabaeiformia</taxon>
        <taxon>Scarabaeidae</taxon>
        <taxon>Melolonthinae</taxon>
        <taxon>Holotrichia</taxon>
    </lineage>
</organism>
<sequence length="678" mass="76383">MNRTKSKPNTDVCADCGASDPTWTSVNRGILLCVQCCCIHRDLGRHISQVKSLQHSHWSNSLLSLVQTLNNSGVNNIWEHQLLENSFKLNKRKPVPKDSLDVKAEFIKAKHKHCAFVFRPNNEDGLLCVENELGKQLHASVRTNNLETSFRFLIQGADPNYFHDEKGSTPLHVAAKKNQILQAELLIVYGADPTYPDVHGNTPIDYAKAKGHKELMNRLIECKYDVTDKFSNYLCHRKPDHQNGVHLLIPQNFPPSNPIVINKLKRLPNHLFEELAMDVYDEIDRREIEAIWLSSSDSVKLNALPFLPVDPTLSTTRNQSRQKLGKFSSPELKALVYDILIDGQRRQNASEKESLMAKGISIPKMRDYSHISDDDPVYDSVASDDDYAVVAGAEQTDDSMDDRDSVKKSTSDSSQSESKDSVVDLDGLTQKLQKSDSTISTLKQEVSNLRAVIEKLHTENYELRTRLSQAGTNSVTSFNGDSGCSSLDGFLMVKYFVSQEQQPLNGPIPGFPDLRSGRKSQRPLSMFETREGLKTTNWQDLKNKMKQTDQIRTTTSLYNNSSQIEQVIQQCTEQITKSIQQLIQCIQGSDRENCLLYADKVRYAVTHLSAIIPEDNKGETVRRLLESVSQMQVSCSSLQTASKNNDEQQIVNINNSIRNSAYAIAKETKQIVTAYTTR</sequence>
<keyword evidence="1" id="KW-0808">Transferase</keyword>
<dbReference type="EMBL" id="CM043019">
    <property type="protein sequence ID" value="KAI4461180.1"/>
    <property type="molecule type" value="Genomic_DNA"/>
</dbReference>
<proteinExistence type="predicted"/>
<comment type="caution">
    <text evidence="1">The sequence shown here is derived from an EMBL/GenBank/DDBJ whole genome shotgun (WGS) entry which is preliminary data.</text>
</comment>
<dbReference type="Proteomes" id="UP001056778">
    <property type="component" value="Chromosome 5"/>
</dbReference>
<gene>
    <name evidence="1" type="ORF">MML48_5g00014481</name>
</gene>
<name>A0ACB9T2Y3_HOLOL</name>